<dbReference type="EMBL" id="WBMR01000317">
    <property type="protein sequence ID" value="KAB2360135.1"/>
    <property type="molecule type" value="Genomic_DNA"/>
</dbReference>
<gene>
    <name evidence="1" type="ORF">F9B16_46795</name>
</gene>
<evidence type="ECO:0000313" key="1">
    <source>
        <dbReference type="EMBL" id="KAB2360135.1"/>
    </source>
</evidence>
<reference evidence="1 2" key="1">
    <citation type="submission" date="2019-09" db="EMBL/GenBank/DDBJ databases">
        <title>Actinomadura physcomitrii sp. nov., a novel actinomycete isolated from moss [Physcomitrium sphaericum (Ludw) Fuernr].</title>
        <authorList>
            <person name="Liu C."/>
            <person name="Zhuang X."/>
        </authorList>
    </citation>
    <scope>NUCLEOTIDE SEQUENCE [LARGE SCALE GENOMIC DNA]</scope>
    <source>
        <strain evidence="1 2">CYP1-1B</strain>
    </source>
</reference>
<comment type="caution">
    <text evidence="1">The sequence shown here is derived from an EMBL/GenBank/DDBJ whole genome shotgun (WGS) entry which is preliminary data.</text>
</comment>
<name>A0A6L3VCZ3_9ACTN</name>
<sequence length="358" mass="38636">MSTTDAAAEARPDENALVLPAAWLRRLHPRRDRPHAWPAARPDRKAAETARAMLAEYRPQVEEVLALPGTPPAVAEAGRAHLRGEPDPVGAAAVALVAAPLGQVAYTRQDPFMDQWAEEHGVAFAASAYVARAGLWAPFGVVGMERRWEGVRERRPEENWSGGWAREDGARRLRALLATAQDEVYAEAAEGLARHRGTLLQKALASYLMPDRRGWFADLLADPEATWAGVYPGDRWLLHCAVADRAEADALELVLDFQSRSPGVITSLVDGIGPAALDLLTDGLDQPHLDADTSRALLDALAVLPVDAAFQALLDRLDRKYAEAAVLAAARRFPARALRLLAAAAGDRPAAADLLAVH</sequence>
<accession>A0A6L3VCZ3</accession>
<dbReference type="AlphaFoldDB" id="A0A6L3VCZ3"/>
<dbReference type="RefSeq" id="WP_225992572.1">
    <property type="nucleotide sequence ID" value="NZ_WBMR01000317.1"/>
</dbReference>
<dbReference type="Proteomes" id="UP000483004">
    <property type="component" value="Unassembled WGS sequence"/>
</dbReference>
<proteinExistence type="predicted"/>
<organism evidence="1 2">
    <name type="scientific">Actinomadura montaniterrae</name>
    <dbReference type="NCBI Taxonomy" id="1803903"/>
    <lineage>
        <taxon>Bacteria</taxon>
        <taxon>Bacillati</taxon>
        <taxon>Actinomycetota</taxon>
        <taxon>Actinomycetes</taxon>
        <taxon>Streptosporangiales</taxon>
        <taxon>Thermomonosporaceae</taxon>
        <taxon>Actinomadura</taxon>
    </lineage>
</organism>
<evidence type="ECO:0000313" key="2">
    <source>
        <dbReference type="Proteomes" id="UP000483004"/>
    </source>
</evidence>
<protein>
    <submittedName>
        <fullName evidence="1">Uncharacterized protein</fullName>
    </submittedName>
</protein>
<keyword evidence="2" id="KW-1185">Reference proteome</keyword>
<feature type="non-terminal residue" evidence="1">
    <location>
        <position position="358"/>
    </location>
</feature>